<proteinExistence type="predicted"/>
<feature type="coiled-coil region" evidence="1">
    <location>
        <begin position="11"/>
        <end position="38"/>
    </location>
</feature>
<reference evidence="2" key="2">
    <citation type="submission" date="2021-08" db="EMBL/GenBank/DDBJ databases">
        <authorList>
            <person name="Tani A."/>
            <person name="Ola A."/>
            <person name="Ogura Y."/>
            <person name="Katsura K."/>
            <person name="Hayashi T."/>
        </authorList>
    </citation>
    <scope>NUCLEOTIDE SEQUENCE</scope>
    <source>
        <strain evidence="2">DSM 23632</strain>
    </source>
</reference>
<keyword evidence="3" id="KW-1185">Reference proteome</keyword>
<gene>
    <name evidence="2" type="ORF">MPOCJGCO_4874</name>
</gene>
<protein>
    <submittedName>
        <fullName evidence="2">Uncharacterized protein</fullName>
    </submittedName>
</protein>
<comment type="caution">
    <text evidence="2">The sequence shown here is derived from an EMBL/GenBank/DDBJ whole genome shotgun (WGS) entry which is preliminary data.</text>
</comment>
<sequence length="123" mass="13495">MTEGDTLVKALADVRQRKAELQSEFDRISTELAKLKLAEKALAAIVEGHRSTPGACYRMPTTAIRELNAGPLVACAAQGPTRLKAGSGRCCMRLDRRACHRRRLPVGFQTSQKARSTRISASW</sequence>
<dbReference type="Proteomes" id="UP001055057">
    <property type="component" value="Unassembled WGS sequence"/>
</dbReference>
<keyword evidence="1" id="KW-0175">Coiled coil</keyword>
<reference evidence="2" key="1">
    <citation type="journal article" date="2021" name="Front. Microbiol.">
        <title>Comprehensive Comparative Genomics and Phenotyping of Methylobacterium Species.</title>
        <authorList>
            <person name="Alessa O."/>
            <person name="Ogura Y."/>
            <person name="Fujitani Y."/>
            <person name="Takami H."/>
            <person name="Hayashi T."/>
            <person name="Sahin N."/>
            <person name="Tani A."/>
        </authorList>
    </citation>
    <scope>NUCLEOTIDE SEQUENCE</scope>
    <source>
        <strain evidence="2">DSM 23632</strain>
    </source>
</reference>
<evidence type="ECO:0000313" key="3">
    <source>
        <dbReference type="Proteomes" id="UP001055057"/>
    </source>
</evidence>
<evidence type="ECO:0000313" key="2">
    <source>
        <dbReference type="EMBL" id="GJE62739.1"/>
    </source>
</evidence>
<accession>A0ABQ4U6C3</accession>
<dbReference type="EMBL" id="BPRB01000393">
    <property type="protein sequence ID" value="GJE62739.1"/>
    <property type="molecule type" value="Genomic_DNA"/>
</dbReference>
<organism evidence="2 3">
    <name type="scientific">Methylobacterium trifolii</name>
    <dbReference type="NCBI Taxonomy" id="1003092"/>
    <lineage>
        <taxon>Bacteria</taxon>
        <taxon>Pseudomonadati</taxon>
        <taxon>Pseudomonadota</taxon>
        <taxon>Alphaproteobacteria</taxon>
        <taxon>Hyphomicrobiales</taxon>
        <taxon>Methylobacteriaceae</taxon>
        <taxon>Methylobacterium</taxon>
    </lineage>
</organism>
<evidence type="ECO:0000256" key="1">
    <source>
        <dbReference type="SAM" id="Coils"/>
    </source>
</evidence>
<name>A0ABQ4U6C3_9HYPH</name>